<dbReference type="PANTHER" id="PTHR32387:SF0">
    <property type="entry name" value="PROTEIN NO VEIN"/>
    <property type="match status" value="1"/>
</dbReference>
<feature type="region of interest" description="Disordered" evidence="1">
    <location>
        <begin position="2013"/>
        <end position="2037"/>
    </location>
</feature>
<feature type="domain" description="Heterokaryon incompatibility" evidence="2">
    <location>
        <begin position="1602"/>
        <end position="1758"/>
    </location>
</feature>
<evidence type="ECO:0000259" key="2">
    <source>
        <dbReference type="Pfam" id="PF06985"/>
    </source>
</evidence>
<evidence type="ECO:0000313" key="3">
    <source>
        <dbReference type="EMBL" id="KAK3329233.1"/>
    </source>
</evidence>
<name>A0AAE0IPZ6_9PEZI</name>
<evidence type="ECO:0000256" key="1">
    <source>
        <dbReference type="SAM" id="MobiDB-lite"/>
    </source>
</evidence>
<proteinExistence type="predicted"/>
<reference evidence="3" key="1">
    <citation type="journal article" date="2023" name="Mol. Phylogenet. Evol.">
        <title>Genome-scale phylogeny and comparative genomics of the fungal order Sordariales.</title>
        <authorList>
            <person name="Hensen N."/>
            <person name="Bonometti L."/>
            <person name="Westerberg I."/>
            <person name="Brannstrom I.O."/>
            <person name="Guillou S."/>
            <person name="Cros-Aarteil S."/>
            <person name="Calhoun S."/>
            <person name="Haridas S."/>
            <person name="Kuo A."/>
            <person name="Mondo S."/>
            <person name="Pangilinan J."/>
            <person name="Riley R."/>
            <person name="LaButti K."/>
            <person name="Andreopoulos B."/>
            <person name="Lipzen A."/>
            <person name="Chen C."/>
            <person name="Yan M."/>
            <person name="Daum C."/>
            <person name="Ng V."/>
            <person name="Clum A."/>
            <person name="Steindorff A."/>
            <person name="Ohm R.A."/>
            <person name="Martin F."/>
            <person name="Silar P."/>
            <person name="Natvig D.O."/>
            <person name="Lalanne C."/>
            <person name="Gautier V."/>
            <person name="Ament-Velasquez S.L."/>
            <person name="Kruys A."/>
            <person name="Hutchinson M.I."/>
            <person name="Powell A.J."/>
            <person name="Barry K."/>
            <person name="Miller A.N."/>
            <person name="Grigoriev I.V."/>
            <person name="Debuchy R."/>
            <person name="Gladieux P."/>
            <person name="Hiltunen Thoren M."/>
            <person name="Johannesson H."/>
        </authorList>
    </citation>
    <scope>NUCLEOTIDE SEQUENCE</scope>
    <source>
        <strain evidence="3">CBS 118394</strain>
    </source>
</reference>
<dbReference type="InterPro" id="IPR036890">
    <property type="entry name" value="HATPase_C_sf"/>
</dbReference>
<dbReference type="NCBIfam" id="NF047352">
    <property type="entry name" value="P_loop_sacsin"/>
    <property type="match status" value="1"/>
</dbReference>
<dbReference type="EMBL" id="JAUEDM010000001">
    <property type="protein sequence ID" value="KAK3329233.1"/>
    <property type="molecule type" value="Genomic_DNA"/>
</dbReference>
<dbReference type="Proteomes" id="UP001283341">
    <property type="component" value="Unassembled WGS sequence"/>
</dbReference>
<reference evidence="3" key="2">
    <citation type="submission" date="2023-06" db="EMBL/GenBank/DDBJ databases">
        <authorList>
            <consortium name="Lawrence Berkeley National Laboratory"/>
            <person name="Haridas S."/>
            <person name="Hensen N."/>
            <person name="Bonometti L."/>
            <person name="Westerberg I."/>
            <person name="Brannstrom I.O."/>
            <person name="Guillou S."/>
            <person name="Cros-Aarteil S."/>
            <person name="Calhoun S."/>
            <person name="Kuo A."/>
            <person name="Mondo S."/>
            <person name="Pangilinan J."/>
            <person name="Riley R."/>
            <person name="Labutti K."/>
            <person name="Andreopoulos B."/>
            <person name="Lipzen A."/>
            <person name="Chen C."/>
            <person name="Yanf M."/>
            <person name="Daum C."/>
            <person name="Ng V."/>
            <person name="Clum A."/>
            <person name="Steindorff A."/>
            <person name="Ohm R."/>
            <person name="Martin F."/>
            <person name="Silar P."/>
            <person name="Natvig D."/>
            <person name="Lalanne C."/>
            <person name="Gautier V."/>
            <person name="Ament-Velasquez S.L."/>
            <person name="Kruys A."/>
            <person name="Hutchinson M.I."/>
            <person name="Powell A.J."/>
            <person name="Barry K."/>
            <person name="Miller A.N."/>
            <person name="Grigoriev I.V."/>
            <person name="Debuchy R."/>
            <person name="Gladieux P."/>
            <person name="Thoren M.H."/>
            <person name="Johannesson H."/>
        </authorList>
    </citation>
    <scope>NUCLEOTIDE SEQUENCE</scope>
    <source>
        <strain evidence="3">CBS 118394</strain>
    </source>
</reference>
<dbReference type="Pfam" id="PF26639">
    <property type="entry name" value="Het-6_barrel"/>
    <property type="match status" value="1"/>
</dbReference>
<protein>
    <recommendedName>
        <fullName evidence="2">Heterokaryon incompatibility domain-containing protein</fullName>
    </recommendedName>
</protein>
<dbReference type="PANTHER" id="PTHR32387">
    <property type="entry name" value="WU:FJ29H11"/>
    <property type="match status" value="1"/>
</dbReference>
<evidence type="ECO:0000313" key="4">
    <source>
        <dbReference type="Proteomes" id="UP001283341"/>
    </source>
</evidence>
<gene>
    <name evidence="3" type="ORF">B0H66DRAFT_488127</name>
</gene>
<dbReference type="Pfam" id="PF06985">
    <property type="entry name" value="HET"/>
    <property type="match status" value="1"/>
</dbReference>
<organism evidence="3 4">
    <name type="scientific">Apodospora peruviana</name>
    <dbReference type="NCBI Taxonomy" id="516989"/>
    <lineage>
        <taxon>Eukaryota</taxon>
        <taxon>Fungi</taxon>
        <taxon>Dikarya</taxon>
        <taxon>Ascomycota</taxon>
        <taxon>Pezizomycotina</taxon>
        <taxon>Sordariomycetes</taxon>
        <taxon>Sordariomycetidae</taxon>
        <taxon>Sordariales</taxon>
        <taxon>Lasiosphaeriaceae</taxon>
        <taxon>Apodospora</taxon>
    </lineage>
</organism>
<keyword evidence="4" id="KW-1185">Reference proteome</keyword>
<accession>A0AAE0IPZ6</accession>
<dbReference type="Gene3D" id="3.30.565.10">
    <property type="entry name" value="Histidine kinase-like ATPase, C-terminal domain"/>
    <property type="match status" value="1"/>
</dbReference>
<dbReference type="SUPFAM" id="SSF55874">
    <property type="entry name" value="ATPase domain of HSP90 chaperone/DNA topoisomerase II/histidine kinase"/>
    <property type="match status" value="1"/>
</dbReference>
<comment type="caution">
    <text evidence="3">The sequence shown here is derived from an EMBL/GenBank/DDBJ whole genome shotgun (WGS) entry which is preliminary data.</text>
</comment>
<dbReference type="InterPro" id="IPR052957">
    <property type="entry name" value="Auxin_embryo_med"/>
</dbReference>
<sequence length="2160" mass="243732">MDSLYPRNADEAREHIYSIRRQNGLDIPGSDPSNLENALRLISEELYQKPTHFLHELIQNADDNDYAPTTTPALSISYRDRVLQLSSNERGFSKRNVEALCKVGSSTKGGSAKALGYIGEKGIGFKSVFKVADAVWIRSGHYSFKFDKGGKLGMLAPIWADFPAEYDPGQTTLRLEMLPDYPEEDLLKELRALDARLLLFLRRLASINISVHTPSCWNTTIHVSSDATALNGSSHSIKTVMLQKNEEVRSYVIWNHVIEDLPLEPKRAGIRKSKMTLAFPIFHSMDGGTLPPQAVYAFLPIRDFGFKFLLNADFVLSASREAIVETSAWNKALRDALPRALVDAVHHFWGTDLQYSWPSLLPTRPIVDDFFGDQGELTIKLLAEMPILESMSANEMGIPRTLTMVPPRFSDGSSLPMFMDFGARSRAQSYLSSGYRTVDLPLLRRLGVREMSDDDFLDSIAAAIVRWPVEFRRHPDEWHSNLASHLMSLLASHPEKLGTVAALPVIPLCDGRWVSARDSIAVFGSTVPGKAPIPQGIDATQVSPAAYDDPNRKFLFTMLGVSEVSSHTVCEQLALMHESPSFDPKAIPGETLISHVAYMYNSRWKNPNKRDIWVITVAGNRRRGSQIYVESGGTHSISQYIREFHHLDPRYRTIASDTEVPESLKMFTSWLVDCCKLSVIPRLVESPESAVFKLSFDFEHIVKAHASRKVLLLLRDNWQYYSYWISRKRNECRHRILRYLATTPVLCTDGIHRPLEKTTLPTIALTAPRQSRHFDFVDVPDPDKDEWDFLQVFGVRIHAGMQNPKSEVGRFIDRLESLAEEDDGQGSPAYIELAAAEQYREINLRCLQELDEIRTVFRTRKLIYYHCPGSDRGTWCTSAECRWTGDKALQKTPLLMRVERYTQLRSFFAEALLVVNTADVETVVEELLQVSLTDRTSYITGLLMLLQRSLPDGREELHDLVQKLRHQNIFPILRGKGSLGSDFDSLESDFEELDSNNKDDSFWNIADRPHLRKCFEGLLPLLSISETQFPMIRRVLDAFGLLNRCLSKRVSRKVRGDGDPRFLEDFTMLMRKKVQFIARIIPRANGARTSVLERLLRIDVYQVQNLDVQWSVKTPDGTVVTGRPEQGSGTVEETDVGLEILLTRGSSRLSLPIDVVEDLVNLFGTMDAETTGMLHYILMEHNLAYIEDTLDRRGIEADPDENWLTTDILTDDPRGKCPRHFRRRRGVDQTRINVLDQLEDDKMTRILMAKRWEGNPAEKVRPLLKHLCLLDDQDPSMFLPTTFLDGLIDRNGDDDDDDDYNDIKTKFHAGISDFGVGEYSRTIMSVPAVLRLSRKNERQWVVYGPPKSPFDDEMMFFGELYISRLLEVHLGKAYVPEKHWTSSLRTRAGFRPVPTTSIYVPAFTIRDKTNSLRKFLTSKGLNVETAKSVSHIKFHIDVITAEGELEDNQFFIHPKHLEDMKKHCLLQEGILDEKVPVLPLLIAVHRVSVKPSAVILVDPFGMYLDGSLNLGYPAHIPAKFNSLTLSDHLVLDDFAAEKGCKVSLRKRIMGQVTGSAGFAFQYHPLPSHRSVRLLYLDAIKEKDDSLRGRVHVVQTLESAPEYVALSYVWGAGLKPYRLDTPDGVVWLTASCDSALRSIRSTKKQVCVWVDAVCIDQSNAHEKAIQIRLMRDVFRTARYVYGWVGEEEGDSRLAMETLRQIHALVATKLDASTPWPADLRPAPDGWADSGIPGEGDESWPAVERFFDRSYFKRAWITQEVVLAQDVRIICGTYRTQWAYLYDGLKIAIVKATRLMEANKFRSGAILQKAERAALLGKTRRLYSRKKGSTRLDFQSLIERFAHTEASIDRDKLFALVGLASNTDHDVFDPDYTSSLEVVVRRYAAEFVIQDRVFDLLHRAGTTKGYSFASWIPAWTEPTQRRTISTWHSTKGRFSAHGDTGIFAAVVSHADQKLLQVTTTSVDTIQHVGKTTLAESDIWTVLNEIVRSLQALKTYPTGEAIADVQARLPIGDASRPYHEKAGDLQPHQESSSQEAIDGGGDTDWAPSALLIPSIQSLFTFLRGPGDDCANMWKYWQTASAFSLRLGHARFATTSRGYAGLVPPDTEPGDTVAIIHGGAVPFVIRKGRNEASSKLVGECYVHGIMHGEAMSLADAEEQTIRLV</sequence>
<dbReference type="InterPro" id="IPR010730">
    <property type="entry name" value="HET"/>
</dbReference>